<comment type="caution">
    <text evidence="2">The sequence shown here is derived from an EMBL/GenBank/DDBJ whole genome shotgun (WGS) entry which is preliminary data.</text>
</comment>
<keyword evidence="3" id="KW-1185">Reference proteome</keyword>
<dbReference type="PROSITE" id="PS50004">
    <property type="entry name" value="C2"/>
    <property type="match status" value="1"/>
</dbReference>
<dbReference type="SUPFAM" id="SSF49562">
    <property type="entry name" value="C2 domain (Calcium/lipid-binding domain, CaLB)"/>
    <property type="match status" value="1"/>
</dbReference>
<dbReference type="PANTHER" id="PTHR32246">
    <property type="entry name" value="INGRESSION PROTEIN FIC1"/>
    <property type="match status" value="1"/>
</dbReference>
<dbReference type="AlphaFoldDB" id="A0AAW0KUF2"/>
<protein>
    <submittedName>
        <fullName evidence="2">Protein src2</fullName>
    </submittedName>
</protein>
<dbReference type="SMART" id="SM00239">
    <property type="entry name" value="C2"/>
    <property type="match status" value="1"/>
</dbReference>
<dbReference type="Pfam" id="PF00168">
    <property type="entry name" value="C2"/>
    <property type="match status" value="1"/>
</dbReference>
<reference evidence="2 3" key="1">
    <citation type="journal article" date="2018" name="Sci. Data">
        <title>The draft genome sequence of cork oak.</title>
        <authorList>
            <person name="Ramos A.M."/>
            <person name="Usie A."/>
            <person name="Barbosa P."/>
            <person name="Barros P.M."/>
            <person name="Capote T."/>
            <person name="Chaves I."/>
            <person name="Simoes F."/>
            <person name="Abreu I."/>
            <person name="Carrasquinho I."/>
            <person name="Faro C."/>
            <person name="Guimaraes J.B."/>
            <person name="Mendonca D."/>
            <person name="Nobrega F."/>
            <person name="Rodrigues L."/>
            <person name="Saibo N.J.M."/>
            <person name="Varela M.C."/>
            <person name="Egas C."/>
            <person name="Matos J."/>
            <person name="Miguel C.M."/>
            <person name="Oliveira M.M."/>
            <person name="Ricardo C.P."/>
            <person name="Goncalves S."/>
        </authorList>
    </citation>
    <scope>NUCLEOTIDE SEQUENCE [LARGE SCALE GENOMIC DNA]</scope>
    <source>
        <strain evidence="3">cv. HL8</strain>
    </source>
</reference>
<dbReference type="PANTHER" id="PTHR32246:SF173">
    <property type="entry name" value="C2 DOMAIN-CONTAINING PROTEIN"/>
    <property type="match status" value="1"/>
</dbReference>
<evidence type="ECO:0000313" key="3">
    <source>
        <dbReference type="Proteomes" id="UP000237347"/>
    </source>
</evidence>
<dbReference type="InterPro" id="IPR000008">
    <property type="entry name" value="C2_dom"/>
</dbReference>
<dbReference type="EMBL" id="PKMF04000229">
    <property type="protein sequence ID" value="KAK7841991.1"/>
    <property type="molecule type" value="Genomic_DNA"/>
</dbReference>
<proteinExistence type="predicted"/>
<organism evidence="2 3">
    <name type="scientific">Quercus suber</name>
    <name type="common">Cork oak</name>
    <dbReference type="NCBI Taxonomy" id="58331"/>
    <lineage>
        <taxon>Eukaryota</taxon>
        <taxon>Viridiplantae</taxon>
        <taxon>Streptophyta</taxon>
        <taxon>Embryophyta</taxon>
        <taxon>Tracheophyta</taxon>
        <taxon>Spermatophyta</taxon>
        <taxon>Magnoliopsida</taxon>
        <taxon>eudicotyledons</taxon>
        <taxon>Gunneridae</taxon>
        <taxon>Pentapetalae</taxon>
        <taxon>rosids</taxon>
        <taxon>fabids</taxon>
        <taxon>Fagales</taxon>
        <taxon>Fagaceae</taxon>
        <taxon>Quercus</taxon>
    </lineage>
</organism>
<name>A0AAW0KUF2_QUESU</name>
<dbReference type="Proteomes" id="UP000237347">
    <property type="component" value="Unassembled WGS sequence"/>
</dbReference>
<sequence length="199" mass="21267">MAPPILQINIISAKGLDLKEMISCCSNNKGVYADVFIRGSNKSAKQKTPIDKTGGANPLWKFPMMFPINVDVPESQQTFVVKLKVVGFLSDKVIGLVHVPMVELLKGYVDTKGENRMSCSVMTPGGDKGVLDINFEFKELIAYAGADDEAVPVPVPGAYHQPPPAPAAQPQNPSKFRNVAAWIGAGAAVINAFIGILTS</sequence>
<dbReference type="InterPro" id="IPR035892">
    <property type="entry name" value="C2_domain_sf"/>
</dbReference>
<evidence type="ECO:0000259" key="1">
    <source>
        <dbReference type="PROSITE" id="PS50004"/>
    </source>
</evidence>
<gene>
    <name evidence="2" type="primary">SRC2_9</name>
    <name evidence="2" type="ORF">CFP56_014428</name>
</gene>
<accession>A0AAW0KUF2</accession>
<feature type="domain" description="C2" evidence="1">
    <location>
        <begin position="1"/>
        <end position="115"/>
    </location>
</feature>
<dbReference type="Gramene" id="rna-CFP56_30457">
    <property type="protein sequence ID" value="cds-POE85961.1"/>
    <property type="gene ID" value="gene-CFP56_30457"/>
</dbReference>
<dbReference type="Gene3D" id="2.60.40.150">
    <property type="entry name" value="C2 domain"/>
    <property type="match status" value="1"/>
</dbReference>
<evidence type="ECO:0000313" key="2">
    <source>
        <dbReference type="EMBL" id="KAK7841991.1"/>
    </source>
</evidence>